<dbReference type="InterPro" id="IPR000433">
    <property type="entry name" value="Znf_ZZ"/>
</dbReference>
<dbReference type="GO" id="GO:0003713">
    <property type="term" value="F:transcription coactivator activity"/>
    <property type="evidence" value="ECO:0007669"/>
    <property type="project" value="TreeGrafter"/>
</dbReference>
<feature type="compositionally biased region" description="Basic residues" evidence="20">
    <location>
        <begin position="1467"/>
        <end position="1479"/>
    </location>
</feature>
<comment type="subcellular location">
    <subcellularLocation>
        <location evidence="2">Nucleus</location>
    </subcellularLocation>
</comment>
<dbReference type="InterPro" id="IPR001487">
    <property type="entry name" value="Bromodomain"/>
</dbReference>
<feature type="domain" description="CBP/p300-type HAT" evidence="24">
    <location>
        <begin position="1218"/>
        <end position="1620"/>
    </location>
</feature>
<evidence type="ECO:0000259" key="23">
    <source>
        <dbReference type="PROSITE" id="PS50135"/>
    </source>
</evidence>
<dbReference type="InterPro" id="IPR031162">
    <property type="entry name" value="CBP_P300_HAT"/>
</dbReference>
<dbReference type="SMART" id="SM00291">
    <property type="entry name" value="ZnF_ZZ"/>
    <property type="match status" value="1"/>
</dbReference>
<dbReference type="PROSITE" id="PS51727">
    <property type="entry name" value="CBP_P300_HAT"/>
    <property type="match status" value="1"/>
</dbReference>
<reference evidence="25 26" key="1">
    <citation type="submission" date="2019-07" db="EMBL/GenBank/DDBJ databases">
        <title>Genomics analysis of Aphanomyces spp. identifies a new class of oomycete effector associated with host adaptation.</title>
        <authorList>
            <person name="Gaulin E."/>
        </authorList>
    </citation>
    <scope>NUCLEOTIDE SEQUENCE [LARGE SCALE GENOMIC DNA]</scope>
    <source>
        <strain evidence="25 26">ATCC 201684</strain>
    </source>
</reference>
<feature type="region of interest" description="Disordered" evidence="20">
    <location>
        <begin position="882"/>
        <end position="910"/>
    </location>
</feature>
<evidence type="ECO:0000256" key="3">
    <source>
        <dbReference type="ARBA" id="ARBA00013184"/>
    </source>
</evidence>
<dbReference type="Pfam" id="PF00569">
    <property type="entry name" value="ZZ"/>
    <property type="match status" value="1"/>
</dbReference>
<comment type="catalytic activity">
    <reaction evidence="16">
        <text>L-lysyl-[protein] + acetyl-CoA = N(6)-acetyl-L-lysyl-[protein] + CoA + H(+)</text>
        <dbReference type="Rhea" id="RHEA:45948"/>
        <dbReference type="Rhea" id="RHEA-COMP:9752"/>
        <dbReference type="Rhea" id="RHEA-COMP:10731"/>
        <dbReference type="ChEBI" id="CHEBI:15378"/>
        <dbReference type="ChEBI" id="CHEBI:29969"/>
        <dbReference type="ChEBI" id="CHEBI:57287"/>
        <dbReference type="ChEBI" id="CHEBI:57288"/>
        <dbReference type="ChEBI" id="CHEBI:61930"/>
        <dbReference type="EC" id="2.3.1.48"/>
    </reaction>
</comment>
<dbReference type="InterPro" id="IPR036529">
    <property type="entry name" value="KIX_dom_sf"/>
</dbReference>
<dbReference type="GO" id="GO:0008270">
    <property type="term" value="F:zinc ion binding"/>
    <property type="evidence" value="ECO:0007669"/>
    <property type="project" value="UniProtKB-KW"/>
</dbReference>
<dbReference type="GO" id="GO:0000123">
    <property type="term" value="C:histone acetyltransferase complex"/>
    <property type="evidence" value="ECO:0007669"/>
    <property type="project" value="TreeGrafter"/>
</dbReference>
<evidence type="ECO:0000259" key="22">
    <source>
        <dbReference type="PROSITE" id="PS50134"/>
    </source>
</evidence>
<evidence type="ECO:0000256" key="12">
    <source>
        <dbReference type="ARBA" id="ARBA00023159"/>
    </source>
</evidence>
<dbReference type="InterPro" id="IPR019786">
    <property type="entry name" value="Zinc_finger_PHD-type_CS"/>
</dbReference>
<comment type="caution">
    <text evidence="25">The sequence shown here is derived from an EMBL/GenBank/DDBJ whole genome shotgun (WGS) entry which is preliminary data.</text>
</comment>
<dbReference type="GO" id="GO:0031490">
    <property type="term" value="F:chromatin DNA binding"/>
    <property type="evidence" value="ECO:0007669"/>
    <property type="project" value="TreeGrafter"/>
</dbReference>
<dbReference type="SMART" id="SM01250">
    <property type="entry name" value="KAT11"/>
    <property type="match status" value="1"/>
</dbReference>
<dbReference type="GO" id="GO:0005634">
    <property type="term" value="C:nucleus"/>
    <property type="evidence" value="ECO:0007669"/>
    <property type="project" value="UniProtKB-SubCell"/>
</dbReference>
<accession>A0A6G0W4W7</accession>
<dbReference type="EMBL" id="VJMJ01000346">
    <property type="protein sequence ID" value="KAF0722128.1"/>
    <property type="molecule type" value="Genomic_DNA"/>
</dbReference>
<evidence type="ECO:0000256" key="8">
    <source>
        <dbReference type="ARBA" id="ARBA00022833"/>
    </source>
</evidence>
<evidence type="ECO:0000256" key="18">
    <source>
        <dbReference type="PROSITE-ProRule" id="PRU00228"/>
    </source>
</evidence>
<evidence type="ECO:0000256" key="9">
    <source>
        <dbReference type="ARBA" id="ARBA00022853"/>
    </source>
</evidence>
<proteinExistence type="predicted"/>
<dbReference type="PROSITE" id="PS50134">
    <property type="entry name" value="ZF_TAZ"/>
    <property type="match status" value="2"/>
</dbReference>
<keyword evidence="7 18" id="KW-0863">Zinc-finger</keyword>
<feature type="region of interest" description="Disordered" evidence="20">
    <location>
        <begin position="656"/>
        <end position="702"/>
    </location>
</feature>
<dbReference type="Gene3D" id="1.10.246.20">
    <property type="entry name" value="Coactivator CBP, KIX domain"/>
    <property type="match status" value="1"/>
</dbReference>
<sequence>MVALCRWIKCTQRCVSHIADNFQDDNFWVSISFDFNDQPPSLSCTFVKAAAATPVTASPFYPSFVRAHSAEGFHRQCRGCHLYSSIPPLEFARSRSRLSSFHVTTILTHLDILGSFRLFSKAEWLSAPLHSCVMVVKLEQPEASLHSSRLAVKQSHGRASSKGKATLPCAQIDTQRPPRNGRAYRGAQRPYPGIRLSRYHPTRSANPPMDKTFVGDFGLGMGDATNMNMFPFNPAAGNANMNQMNNPMANQMNSAMQNPAAMNMGQYNAFQMGNMGNMFMPNGTMPMSTNFTGLPDDMSGGTTGQTPGAIDFPDEFNSQATSMAPNMMPMNANMQMNAMMMNNMMMNPNQFNGLGFQQMMSNPMFGMNGMNGMTPQQQQYLRQQQFAQQQMMQARAQAMMAAQAANPQPQMGVPNTTGGPTWQVEKADAHIRHEVINKIVAFLRNQKPNAPADWIRRLPQMAKKLEEKLYRSAKSKEEYMNDSTLKARLQVVARSFHAARAQNPPELVGFCQKVAQITSTLPVQAAMDYHQKVQVMMTEQEKNRPVLLKQQQRLLLLRHAMWCQEQPGTCKATPQCTEMKALWAHVGVCANVSSCPFEHCTSSKFVLSHFQQCTNSQCIVCSVVRQPIEAKDVNGGLIMDPQLAIQKINSLKRSASEMSIPAQSPTAASSNPVTPVPVSTAATPVPSPSPVPSTPTASMPQQQQFANQLAMIQQKFKDWSLEQLQNHSKKLESWAEQLKSQMQIISSECTKQIDMFKMALDPAAKVQYQSQVEEGQKQLKELKAKFARCVNQHKIMTLTINGRLNGGTVTPSPMHAPAMNHQVAMNHPMGMNTFNMNPAAMHQVPMNQMNPMAVNPAMNISVVPTMPTQMLQTPVANQSMQSLMQSTMQPTPPPQPKAEPAPPPQPAPVPVPAVEVKVEEAPPEKKIKKEPALETESSISNVGSTCMLPQMSDEEIQTHIDSLRQQHCASMTVAQLKKRLDPILKSMMDHKYGWIFSSPVDPVALGIPTYLEVIKRPMDLGTIKKKLEGNFYKHIYPFAADVRLTFRNALTFNSEGEDVYLLASDMLKDFDCEMAKLEAEVLAEEEKARSKEGACKLCGAESLVFEPAVLYCNGECNAKIRRNNYFYCSSDNKYHCCTNCYPNLPESIANADGGAPYVKSDLLRKKNDEIHEEPWVQCDTCNQWVHQICGLFSDKEKSQEFQCPLCMLKGRKPVEKKVWTAKSLPRSKLSDFLEKRVSKLLEVEMKDEIKDSKEPSSLPDKLIIRQVSNIEKTLMVRDKMFQRYKEAKYPSEHRFKSKCICMFQEIHGVSVLLFGMYVHEFDQQEAKCNSRRVYVSYLDSVNYLEPAYMRTKLYHEILIGYLEFVKQRGFHTAHIWACPPLKGDDYILYCHPETQKTPKSDRLRQWYIQMLMKAKEEGIVVDICNMYDEYWTTPQSSPADLPYFEGDYWVGLAEELIEKLDEDVKAKKKKDQKSKKPNKQGKDGSAEVEFQDMLMKKLGEVIQPMKDDFLVVKFFPSCSQCKVMICQGTIWKESKTCLCDTCYQSQILNQAKKETPPYIPIVLTLKEKCTDPDDIVESEVFDTRQAFLSLCQTNHYQFDELRRAKHTSMMTLYHIGHPPNGYIYSCNVCKADITSGTRWHCNTCVDYDVCATCYEKKTSIHVHILEPVGTVTDVMRKAREERKKSIALHMQLLVHASSCEEGACTSLNCEKMKELLRHGAQCKQRATGGCTICRRVWALLQIHARQCRQTECRVPRCKDLREHLRKLALQQQHMDDRRRAAVTEQYSRQGTTEEKAEAGGS</sequence>
<dbReference type="SUPFAM" id="SSF47370">
    <property type="entry name" value="Bromodomain"/>
    <property type="match status" value="1"/>
</dbReference>
<keyword evidence="4" id="KW-0488">Methylation</keyword>
<dbReference type="EC" id="2.3.1.48" evidence="3"/>
<dbReference type="Gene3D" id="3.30.40.10">
    <property type="entry name" value="Zinc/RING finger domain, C3HC4 (zinc finger)"/>
    <property type="match status" value="1"/>
</dbReference>
<dbReference type="PANTHER" id="PTHR13808">
    <property type="entry name" value="CBP/P300-RELATED"/>
    <property type="match status" value="1"/>
</dbReference>
<name>A0A6G0W4W7_9STRA</name>
<comment type="function">
    <text evidence="1">Acetyltransferase enzyme. Acetylates histones, giving a specific tag for transcriptional activation.</text>
</comment>
<dbReference type="InterPro" id="IPR036427">
    <property type="entry name" value="Bromodomain-like_sf"/>
</dbReference>
<dbReference type="InterPro" id="IPR035898">
    <property type="entry name" value="TAZ_dom_sf"/>
</dbReference>
<dbReference type="SUPFAM" id="SSF57903">
    <property type="entry name" value="FYVE/PHD zinc finger"/>
    <property type="match status" value="1"/>
</dbReference>
<dbReference type="InterPro" id="IPR013178">
    <property type="entry name" value="Histone_AcTrfase_Rtt109/CBP"/>
</dbReference>
<dbReference type="Proteomes" id="UP000481153">
    <property type="component" value="Unassembled WGS sequence"/>
</dbReference>
<feature type="domain" description="Bromo" evidence="21">
    <location>
        <begin position="988"/>
        <end position="1060"/>
    </location>
</feature>
<feature type="coiled-coil region" evidence="19">
    <location>
        <begin position="765"/>
        <end position="792"/>
    </location>
</feature>
<keyword evidence="6" id="KW-0479">Metal-binding</keyword>
<keyword evidence="15" id="KW-0012">Acyltransferase</keyword>
<evidence type="ECO:0000256" key="6">
    <source>
        <dbReference type="ARBA" id="ARBA00022723"/>
    </source>
</evidence>
<evidence type="ECO:0000256" key="11">
    <source>
        <dbReference type="ARBA" id="ARBA00023117"/>
    </source>
</evidence>
<evidence type="ECO:0000313" key="25">
    <source>
        <dbReference type="EMBL" id="KAF0722128.1"/>
    </source>
</evidence>
<gene>
    <name evidence="25" type="ORF">Ae201684_018667</name>
</gene>
<dbReference type="Pfam" id="PF08214">
    <property type="entry name" value="HAT_KAT11"/>
    <property type="match status" value="1"/>
</dbReference>
<dbReference type="InterPro" id="IPR013083">
    <property type="entry name" value="Znf_RING/FYVE/PHD"/>
</dbReference>
<dbReference type="SMART" id="SM00551">
    <property type="entry name" value="ZnF_TAZ"/>
    <property type="match status" value="2"/>
</dbReference>
<keyword evidence="11 17" id="KW-0103">Bromodomain</keyword>
<dbReference type="Gene3D" id="3.30.60.90">
    <property type="match status" value="1"/>
</dbReference>
<keyword evidence="19" id="KW-0175">Coiled coil</keyword>
<evidence type="ECO:0000313" key="26">
    <source>
        <dbReference type="Proteomes" id="UP000481153"/>
    </source>
</evidence>
<feature type="region of interest" description="Disordered" evidence="20">
    <location>
        <begin position="1467"/>
        <end position="1486"/>
    </location>
</feature>
<dbReference type="CDD" id="cd02249">
    <property type="entry name" value="ZZ"/>
    <property type="match status" value="1"/>
</dbReference>
<dbReference type="GO" id="GO:0140297">
    <property type="term" value="F:DNA-binding transcription factor binding"/>
    <property type="evidence" value="ECO:0007669"/>
    <property type="project" value="UniProtKB-ARBA"/>
</dbReference>
<evidence type="ECO:0000256" key="7">
    <source>
        <dbReference type="ARBA" id="ARBA00022771"/>
    </source>
</evidence>
<feature type="region of interest" description="Disordered" evidence="20">
    <location>
        <begin position="1771"/>
        <end position="1801"/>
    </location>
</feature>
<dbReference type="GO" id="GO:0004402">
    <property type="term" value="F:histone acetyltransferase activity"/>
    <property type="evidence" value="ECO:0007669"/>
    <property type="project" value="InterPro"/>
</dbReference>
<keyword evidence="13" id="KW-0804">Transcription</keyword>
<feature type="domain" description="ZZ-type" evidence="23">
    <location>
        <begin position="1621"/>
        <end position="1673"/>
    </location>
</feature>
<evidence type="ECO:0000256" key="20">
    <source>
        <dbReference type="SAM" id="MobiDB-lite"/>
    </source>
</evidence>
<dbReference type="GO" id="GO:0045944">
    <property type="term" value="P:positive regulation of transcription by RNA polymerase II"/>
    <property type="evidence" value="ECO:0007669"/>
    <property type="project" value="TreeGrafter"/>
</dbReference>
<evidence type="ECO:0000256" key="14">
    <source>
        <dbReference type="ARBA" id="ARBA00023242"/>
    </source>
</evidence>
<dbReference type="Pfam" id="PF00439">
    <property type="entry name" value="Bromodomain"/>
    <property type="match status" value="1"/>
</dbReference>
<evidence type="ECO:0000256" key="16">
    <source>
        <dbReference type="ARBA" id="ARBA00048017"/>
    </source>
</evidence>
<dbReference type="PANTHER" id="PTHR13808:SF1">
    <property type="entry name" value="HISTONE ACETYLTRANSFERASE"/>
    <property type="match status" value="1"/>
</dbReference>
<feature type="coiled-coil region" evidence="19">
    <location>
        <begin position="1067"/>
        <end position="1094"/>
    </location>
</feature>
<dbReference type="PROSITE" id="PS50014">
    <property type="entry name" value="BROMODOMAIN_2"/>
    <property type="match status" value="1"/>
</dbReference>
<dbReference type="SMART" id="SM00297">
    <property type="entry name" value="BROMO"/>
    <property type="match status" value="1"/>
</dbReference>
<evidence type="ECO:0000256" key="5">
    <source>
        <dbReference type="ARBA" id="ARBA00022679"/>
    </source>
</evidence>
<dbReference type="InterPro" id="IPR011011">
    <property type="entry name" value="Znf_FYVE_PHD"/>
</dbReference>
<feature type="compositionally biased region" description="Low complexity" evidence="20">
    <location>
        <begin position="667"/>
        <end position="684"/>
    </location>
</feature>
<keyword evidence="8" id="KW-0862">Zinc</keyword>
<feature type="region of interest" description="Disordered" evidence="20">
    <location>
        <begin position="172"/>
        <end position="209"/>
    </location>
</feature>
<evidence type="ECO:0000256" key="10">
    <source>
        <dbReference type="ARBA" id="ARBA00023015"/>
    </source>
</evidence>
<dbReference type="Pfam" id="PF02135">
    <property type="entry name" value="zf-TAZ"/>
    <property type="match status" value="2"/>
</dbReference>
<dbReference type="Pfam" id="PF16987">
    <property type="entry name" value="KIX_2"/>
    <property type="match status" value="1"/>
</dbReference>
<evidence type="ECO:0000256" key="19">
    <source>
        <dbReference type="SAM" id="Coils"/>
    </source>
</evidence>
<keyword evidence="9" id="KW-0156">Chromatin regulator</keyword>
<feature type="domain" description="TAZ-type" evidence="22">
    <location>
        <begin position="1679"/>
        <end position="1760"/>
    </location>
</feature>
<evidence type="ECO:0000259" key="24">
    <source>
        <dbReference type="PROSITE" id="PS51727"/>
    </source>
</evidence>
<evidence type="ECO:0000256" key="17">
    <source>
        <dbReference type="PROSITE-ProRule" id="PRU00035"/>
    </source>
</evidence>
<evidence type="ECO:0000259" key="21">
    <source>
        <dbReference type="PROSITE" id="PS50014"/>
    </source>
</evidence>
<dbReference type="Gene3D" id="1.20.1020.10">
    <property type="entry name" value="TAZ domain"/>
    <property type="match status" value="2"/>
</dbReference>
<feature type="compositionally biased region" description="Pro residues" evidence="20">
    <location>
        <begin position="890"/>
        <end position="910"/>
    </location>
</feature>
<evidence type="ECO:0000256" key="13">
    <source>
        <dbReference type="ARBA" id="ARBA00023163"/>
    </source>
</evidence>
<keyword evidence="14" id="KW-0539">Nucleus</keyword>
<keyword evidence="5" id="KW-0808">Transferase</keyword>
<dbReference type="Gene3D" id="2.10.110.40">
    <property type="match status" value="1"/>
</dbReference>
<keyword evidence="12" id="KW-0010">Activator</keyword>
<dbReference type="PROSITE" id="PS50135">
    <property type="entry name" value="ZF_ZZ_2"/>
    <property type="match status" value="1"/>
</dbReference>
<dbReference type="InterPro" id="IPR043145">
    <property type="entry name" value="Znf_ZZ_sf"/>
</dbReference>
<dbReference type="PROSITE" id="PS01359">
    <property type="entry name" value="ZF_PHD_1"/>
    <property type="match status" value="1"/>
</dbReference>
<dbReference type="Gene3D" id="1.20.920.10">
    <property type="entry name" value="Bromodomain-like"/>
    <property type="match status" value="1"/>
</dbReference>
<dbReference type="PRINTS" id="PR00503">
    <property type="entry name" value="BROMODOMAIN"/>
</dbReference>
<evidence type="ECO:0000256" key="15">
    <source>
        <dbReference type="ARBA" id="ARBA00023315"/>
    </source>
</evidence>
<dbReference type="VEuPathDB" id="FungiDB:AeMF1_005712"/>
<dbReference type="InterPro" id="IPR036546">
    <property type="entry name" value="MED15_KIX"/>
</dbReference>
<dbReference type="GO" id="GO:0005667">
    <property type="term" value="C:transcription regulator complex"/>
    <property type="evidence" value="ECO:0007669"/>
    <property type="project" value="TreeGrafter"/>
</dbReference>
<dbReference type="SUPFAM" id="SSF57850">
    <property type="entry name" value="RING/U-box"/>
    <property type="match status" value="1"/>
</dbReference>
<organism evidence="25 26">
    <name type="scientific">Aphanomyces euteiches</name>
    <dbReference type="NCBI Taxonomy" id="100861"/>
    <lineage>
        <taxon>Eukaryota</taxon>
        <taxon>Sar</taxon>
        <taxon>Stramenopiles</taxon>
        <taxon>Oomycota</taxon>
        <taxon>Saprolegniomycetes</taxon>
        <taxon>Saprolegniales</taxon>
        <taxon>Verrucalvaceae</taxon>
        <taxon>Aphanomyces</taxon>
    </lineage>
</organism>
<dbReference type="SUPFAM" id="SSF57933">
    <property type="entry name" value="TAZ domain"/>
    <property type="match status" value="2"/>
</dbReference>
<protein>
    <recommendedName>
        <fullName evidence="3">histone acetyltransferase</fullName>
        <ecNumber evidence="3">2.3.1.48</ecNumber>
    </recommendedName>
</protein>
<evidence type="ECO:0000256" key="4">
    <source>
        <dbReference type="ARBA" id="ARBA00022481"/>
    </source>
</evidence>
<evidence type="ECO:0000256" key="1">
    <source>
        <dbReference type="ARBA" id="ARBA00002581"/>
    </source>
</evidence>
<dbReference type="InterPro" id="IPR000197">
    <property type="entry name" value="Znf_TAZ"/>
</dbReference>
<keyword evidence="10" id="KW-0805">Transcription regulation</keyword>
<evidence type="ECO:0000256" key="2">
    <source>
        <dbReference type="ARBA" id="ARBA00004123"/>
    </source>
</evidence>
<dbReference type="InterPro" id="IPR038547">
    <property type="entry name" value="RING_CBP-p300_sf"/>
</dbReference>
<dbReference type="PROSITE" id="PS01357">
    <property type="entry name" value="ZF_ZZ_1"/>
    <property type="match status" value="1"/>
</dbReference>
<feature type="compositionally biased region" description="Polar residues" evidence="20">
    <location>
        <begin position="656"/>
        <end position="666"/>
    </location>
</feature>
<keyword evidence="26" id="KW-1185">Reference proteome</keyword>
<feature type="compositionally biased region" description="Basic and acidic residues" evidence="20">
    <location>
        <begin position="1791"/>
        <end position="1801"/>
    </location>
</feature>
<feature type="domain" description="TAZ-type" evidence="22">
    <location>
        <begin position="541"/>
        <end position="624"/>
    </location>
</feature>